<dbReference type="InterPro" id="IPR011990">
    <property type="entry name" value="TPR-like_helical_dom_sf"/>
</dbReference>
<organism evidence="3 4">
    <name type="scientific">Rubroshorea leprosula</name>
    <dbReference type="NCBI Taxonomy" id="152421"/>
    <lineage>
        <taxon>Eukaryota</taxon>
        <taxon>Viridiplantae</taxon>
        <taxon>Streptophyta</taxon>
        <taxon>Embryophyta</taxon>
        <taxon>Tracheophyta</taxon>
        <taxon>Spermatophyta</taxon>
        <taxon>Magnoliopsida</taxon>
        <taxon>eudicotyledons</taxon>
        <taxon>Gunneridae</taxon>
        <taxon>Pentapetalae</taxon>
        <taxon>rosids</taxon>
        <taxon>malvids</taxon>
        <taxon>Malvales</taxon>
        <taxon>Dipterocarpaceae</taxon>
        <taxon>Rubroshorea</taxon>
    </lineage>
</organism>
<evidence type="ECO:0000313" key="4">
    <source>
        <dbReference type="Proteomes" id="UP001054252"/>
    </source>
</evidence>
<dbReference type="InterPro" id="IPR002885">
    <property type="entry name" value="PPR_rpt"/>
</dbReference>
<dbReference type="PANTHER" id="PTHR47926:SF347">
    <property type="entry name" value="PENTATRICOPEPTIDE REPEAT-CONTAINING PROTEIN"/>
    <property type="match status" value="1"/>
</dbReference>
<dbReference type="FunFam" id="1.25.40.10:FF:000090">
    <property type="entry name" value="Pentatricopeptide repeat-containing protein, chloroplastic"/>
    <property type="match status" value="1"/>
</dbReference>
<reference evidence="3 4" key="1">
    <citation type="journal article" date="2021" name="Commun. Biol.">
        <title>The genome of Shorea leprosula (Dipterocarpaceae) highlights the ecological relevance of drought in aseasonal tropical rainforests.</title>
        <authorList>
            <person name="Ng K.K.S."/>
            <person name="Kobayashi M.J."/>
            <person name="Fawcett J.A."/>
            <person name="Hatakeyama M."/>
            <person name="Paape T."/>
            <person name="Ng C.H."/>
            <person name="Ang C.C."/>
            <person name="Tnah L.H."/>
            <person name="Lee C.T."/>
            <person name="Nishiyama T."/>
            <person name="Sese J."/>
            <person name="O'Brien M.J."/>
            <person name="Copetti D."/>
            <person name="Mohd Noor M.I."/>
            <person name="Ong R.C."/>
            <person name="Putra M."/>
            <person name="Sireger I.Z."/>
            <person name="Indrioko S."/>
            <person name="Kosugi Y."/>
            <person name="Izuno A."/>
            <person name="Isagi Y."/>
            <person name="Lee S.L."/>
            <person name="Shimizu K.K."/>
        </authorList>
    </citation>
    <scope>NUCLEOTIDE SEQUENCE [LARGE SCALE GENOMIC DNA]</scope>
    <source>
        <strain evidence="3">214</strain>
    </source>
</reference>
<dbReference type="FunFam" id="1.25.40.10:FF:000381">
    <property type="entry name" value="Pentatricopeptide repeat-containing protein"/>
    <property type="match status" value="1"/>
</dbReference>
<evidence type="ECO:0000313" key="3">
    <source>
        <dbReference type="EMBL" id="GKV18761.1"/>
    </source>
</evidence>
<dbReference type="GO" id="GO:0003723">
    <property type="term" value="F:RNA binding"/>
    <property type="evidence" value="ECO:0007669"/>
    <property type="project" value="InterPro"/>
</dbReference>
<accession>A0AAV5K678</accession>
<dbReference type="InterPro" id="IPR046848">
    <property type="entry name" value="E_motif"/>
</dbReference>
<keyword evidence="4" id="KW-1185">Reference proteome</keyword>
<dbReference type="EMBL" id="BPVZ01000051">
    <property type="protein sequence ID" value="GKV18761.1"/>
    <property type="molecule type" value="Genomic_DNA"/>
</dbReference>
<dbReference type="NCBIfam" id="TIGR00756">
    <property type="entry name" value="PPR"/>
    <property type="match status" value="2"/>
</dbReference>
<gene>
    <name evidence="3" type="ORF">SLEP1_g29100</name>
</gene>
<keyword evidence="1" id="KW-0677">Repeat</keyword>
<feature type="repeat" description="PPR" evidence="2">
    <location>
        <begin position="169"/>
        <end position="203"/>
    </location>
</feature>
<feature type="repeat" description="PPR" evidence="2">
    <location>
        <begin position="68"/>
        <end position="102"/>
    </location>
</feature>
<dbReference type="GO" id="GO:0009451">
    <property type="term" value="P:RNA modification"/>
    <property type="evidence" value="ECO:0007669"/>
    <property type="project" value="InterPro"/>
</dbReference>
<protein>
    <recommendedName>
        <fullName evidence="5">Pentatricopeptide repeat-containing protein</fullName>
    </recommendedName>
</protein>
<dbReference type="InterPro" id="IPR046960">
    <property type="entry name" value="PPR_At4g14850-like_plant"/>
</dbReference>
<dbReference type="PANTHER" id="PTHR47926">
    <property type="entry name" value="PENTATRICOPEPTIDE REPEAT-CONTAINING PROTEIN"/>
    <property type="match status" value="1"/>
</dbReference>
<dbReference type="Gene3D" id="1.25.40.10">
    <property type="entry name" value="Tetratricopeptide repeat domain"/>
    <property type="match status" value="3"/>
</dbReference>
<dbReference type="Pfam" id="PF20431">
    <property type="entry name" value="E_motif"/>
    <property type="match status" value="1"/>
</dbReference>
<comment type="caution">
    <text evidence="3">The sequence shown here is derived from an EMBL/GenBank/DDBJ whole genome shotgun (WGS) entry which is preliminary data.</text>
</comment>
<proteinExistence type="predicted"/>
<dbReference type="PROSITE" id="PS51375">
    <property type="entry name" value="PPR"/>
    <property type="match status" value="2"/>
</dbReference>
<evidence type="ECO:0008006" key="5">
    <source>
        <dbReference type="Google" id="ProtNLM"/>
    </source>
</evidence>
<evidence type="ECO:0000256" key="2">
    <source>
        <dbReference type="PROSITE-ProRule" id="PRU00708"/>
    </source>
</evidence>
<name>A0AAV5K678_9ROSI</name>
<dbReference type="AlphaFoldDB" id="A0AAV5K678"/>
<evidence type="ECO:0000256" key="1">
    <source>
        <dbReference type="ARBA" id="ARBA00022737"/>
    </source>
</evidence>
<dbReference type="Pfam" id="PF13041">
    <property type="entry name" value="PPR_2"/>
    <property type="match status" value="2"/>
</dbReference>
<sequence>MNENTYALLLQECIFRKEYRKGRRIHAQMIVVGYVPNEYLKIKLLILYAKSGDLRTSSILFDKLSEKNLISWNAMISGFVQKGCKEIGLDIYYEMRKSGLTPDQYTFASVFKACASLASLDQGHRAHGIMIKHHLTENVVVNSALMDMYFKCSSLDDGRKVFDKSLNRNVVTWTALISGYGQHGRVDEVLESFERMKYEGFRPNYVTFLAVLSACSHGGLVNEGWHYFLSMTRDYGIQPLGQHYAALVDLFGRAGKLHEAYDFILNSPCKEHSVIWGALLGACRIHGDMDLVKLAANKYFELDPENAGKYVVLSNAYATFGYWDNVVEVREMMRSSGIIKEPGYSRIEVQGEVHFFLRDDKSHKLSTQLYELIKLMTSSLKDAGYIPDLNST</sequence>
<dbReference type="Proteomes" id="UP001054252">
    <property type="component" value="Unassembled WGS sequence"/>
</dbReference>